<dbReference type="EMBL" id="SMCX01000010">
    <property type="protein sequence ID" value="TCW23781.1"/>
    <property type="molecule type" value="Genomic_DNA"/>
</dbReference>
<feature type="region of interest" description="Disordered" evidence="1">
    <location>
        <begin position="29"/>
        <end position="78"/>
    </location>
</feature>
<feature type="compositionally biased region" description="Low complexity" evidence="1">
    <location>
        <begin position="61"/>
        <end position="78"/>
    </location>
</feature>
<gene>
    <name evidence="2" type="ORF">EDD19_11076</name>
</gene>
<protein>
    <submittedName>
        <fullName evidence="2">Uncharacterized protein</fullName>
    </submittedName>
</protein>
<organism evidence="2 3">
    <name type="scientific">Dietzia cinnamea</name>
    <dbReference type="NCBI Taxonomy" id="321318"/>
    <lineage>
        <taxon>Bacteria</taxon>
        <taxon>Bacillati</taxon>
        <taxon>Actinomycetota</taxon>
        <taxon>Actinomycetes</taxon>
        <taxon>Mycobacteriales</taxon>
        <taxon>Dietziaceae</taxon>
        <taxon>Dietzia</taxon>
    </lineage>
</organism>
<dbReference type="Proteomes" id="UP000295805">
    <property type="component" value="Unassembled WGS sequence"/>
</dbReference>
<dbReference type="RefSeq" id="WP_243699697.1">
    <property type="nucleotide sequence ID" value="NZ_CP143053.1"/>
</dbReference>
<evidence type="ECO:0000313" key="3">
    <source>
        <dbReference type="Proteomes" id="UP000295805"/>
    </source>
</evidence>
<feature type="compositionally biased region" description="Low complexity" evidence="1">
    <location>
        <begin position="37"/>
        <end position="46"/>
    </location>
</feature>
<evidence type="ECO:0000256" key="1">
    <source>
        <dbReference type="SAM" id="MobiDB-lite"/>
    </source>
</evidence>
<evidence type="ECO:0000313" key="2">
    <source>
        <dbReference type="EMBL" id="TCW23781.1"/>
    </source>
</evidence>
<dbReference type="AlphaFoldDB" id="A0A4R3ZTV0"/>
<comment type="caution">
    <text evidence="2">The sequence shown here is derived from an EMBL/GenBank/DDBJ whole genome shotgun (WGS) entry which is preliminary data.</text>
</comment>
<name>A0A4R3ZTV0_9ACTN</name>
<proteinExistence type="predicted"/>
<dbReference type="GeneID" id="89529850"/>
<reference evidence="2 3" key="1">
    <citation type="submission" date="2019-03" db="EMBL/GenBank/DDBJ databases">
        <title>Root nodule microbial communities of legume samples collected from USA, Mexico and Botswana.</title>
        <authorList>
            <person name="Hirsch A."/>
        </authorList>
    </citation>
    <scope>NUCLEOTIDE SEQUENCE [LARGE SCALE GENOMIC DNA]</scope>
    <source>
        <strain evidence="2 3">55</strain>
    </source>
</reference>
<feature type="compositionally biased region" description="Pro residues" evidence="1">
    <location>
        <begin position="47"/>
        <end position="60"/>
    </location>
</feature>
<sequence length="286" mass="27256">MMVVDAAAVADLADLDTADRVAELRRRLAAMPGGGPPAAARSTAPSVPRPSAPAVPPRSTTPPAAAAHPEGPGDVAPVVAGPAPVASAPTGVAASAPVAGPTAAPAAAVSGVAVPESVAHLVPGGVLPAGRVTAVSGSATLRVGLLAAATASGARCAVVGWPELGVAAVAEQGGRLDCLALVPDPGPDPAAVVSVLLDGLDLVLLGPAVAAVAPSRARVLAGRVRAAGAVLLVGPGWPGAELTLAGRHCRYGGLGAGTGRLASVSTVVRCSGRAAPARTAEWVAAG</sequence>
<accession>A0A4R3ZTV0</accession>